<comment type="subcellular location">
    <subcellularLocation>
        <location evidence="1">Membrane</location>
        <topology evidence="1">Multi-pass membrane protein</topology>
    </subcellularLocation>
</comment>
<keyword evidence="4 5" id="KW-0472">Membrane</keyword>
<name>A0A8K0NVX2_LADFU</name>
<evidence type="ECO:0000256" key="2">
    <source>
        <dbReference type="ARBA" id="ARBA00022692"/>
    </source>
</evidence>
<dbReference type="Proteomes" id="UP000792457">
    <property type="component" value="Unassembled WGS sequence"/>
</dbReference>
<dbReference type="AlphaFoldDB" id="A0A8K0NVX2"/>
<dbReference type="OrthoDB" id="5870230at2759"/>
<keyword evidence="2 5" id="KW-0812">Transmembrane</keyword>
<proteinExistence type="predicted"/>
<keyword evidence="7" id="KW-1185">Reference proteome</keyword>
<evidence type="ECO:0000256" key="1">
    <source>
        <dbReference type="ARBA" id="ARBA00004141"/>
    </source>
</evidence>
<feature type="transmembrane region" description="Helical" evidence="5">
    <location>
        <begin position="12"/>
        <end position="34"/>
    </location>
</feature>
<dbReference type="InterPro" id="IPR018499">
    <property type="entry name" value="Tetraspanin/Peripherin"/>
</dbReference>
<keyword evidence="3 5" id="KW-1133">Transmembrane helix</keyword>
<comment type="caution">
    <text evidence="6">The sequence shown here is derived from an EMBL/GenBank/DDBJ whole genome shotgun (WGS) entry which is preliminary data.</text>
</comment>
<dbReference type="PANTHER" id="PTHR19282:SF544">
    <property type="entry name" value="TETRASPANIN"/>
    <property type="match status" value="1"/>
</dbReference>
<feature type="transmembrane region" description="Helical" evidence="5">
    <location>
        <begin position="286"/>
        <end position="309"/>
    </location>
</feature>
<dbReference type="Pfam" id="PF00335">
    <property type="entry name" value="Tetraspanin"/>
    <property type="match status" value="1"/>
</dbReference>
<dbReference type="PANTHER" id="PTHR19282">
    <property type="entry name" value="TETRASPANIN"/>
    <property type="match status" value="1"/>
</dbReference>
<evidence type="ECO:0008006" key="8">
    <source>
        <dbReference type="Google" id="ProtNLM"/>
    </source>
</evidence>
<evidence type="ECO:0000256" key="4">
    <source>
        <dbReference type="ARBA" id="ARBA00023136"/>
    </source>
</evidence>
<dbReference type="EMBL" id="KZ308179">
    <property type="protein sequence ID" value="KAG8223911.1"/>
    <property type="molecule type" value="Genomic_DNA"/>
</dbReference>
<organism evidence="6 7">
    <name type="scientific">Ladona fulva</name>
    <name type="common">Scarce chaser dragonfly</name>
    <name type="synonym">Libellula fulva</name>
    <dbReference type="NCBI Taxonomy" id="123851"/>
    <lineage>
        <taxon>Eukaryota</taxon>
        <taxon>Metazoa</taxon>
        <taxon>Ecdysozoa</taxon>
        <taxon>Arthropoda</taxon>
        <taxon>Hexapoda</taxon>
        <taxon>Insecta</taxon>
        <taxon>Pterygota</taxon>
        <taxon>Palaeoptera</taxon>
        <taxon>Odonata</taxon>
        <taxon>Epiprocta</taxon>
        <taxon>Anisoptera</taxon>
        <taxon>Libelluloidea</taxon>
        <taxon>Libellulidae</taxon>
        <taxon>Ladona</taxon>
    </lineage>
</organism>
<protein>
    <recommendedName>
        <fullName evidence="8">Tetraspanin</fullName>
    </recommendedName>
</protein>
<sequence>MKKVQRGYNHFVLFLLLQVTGCVLIGIGVCVFISSEKAHLFRVVTAVYEYNASEPFYIARDGLSNISYALVIIGIFIILSGLLGCYGLLQDRKCMMATHFSFLFVLVCAELSLVVVTMTYREHILSGMPDRITSTIQHLYAKDTALTNSVDYTQYMQSKVSNQCDPAGVHAHFMKGNHLTPYLYAFYYREANYPLGFQFNCCGSLSDKDYMNSNWRNTTSPAKNVPLTCCPLLNKLDVGAYMNPDPVDEKLCQEGNIDDKLSMKEVRYNLGCLSSLEAWFQEDSSIIIAIGVSMASLHVIAMVLSVCLCRSTEDLI</sequence>
<evidence type="ECO:0000313" key="7">
    <source>
        <dbReference type="Proteomes" id="UP000792457"/>
    </source>
</evidence>
<reference evidence="6" key="2">
    <citation type="submission" date="2017-10" db="EMBL/GenBank/DDBJ databases">
        <title>Ladona fulva Genome sequencing and assembly.</title>
        <authorList>
            <person name="Murali S."/>
            <person name="Richards S."/>
            <person name="Bandaranaike D."/>
            <person name="Bellair M."/>
            <person name="Blankenburg K."/>
            <person name="Chao H."/>
            <person name="Dinh H."/>
            <person name="Doddapaneni H."/>
            <person name="Dugan-Rocha S."/>
            <person name="Elkadiri S."/>
            <person name="Gnanaolivu R."/>
            <person name="Hernandez B."/>
            <person name="Skinner E."/>
            <person name="Javaid M."/>
            <person name="Lee S."/>
            <person name="Li M."/>
            <person name="Ming W."/>
            <person name="Munidasa M."/>
            <person name="Muniz J."/>
            <person name="Nguyen L."/>
            <person name="Hughes D."/>
            <person name="Osuji N."/>
            <person name="Pu L.-L."/>
            <person name="Puazo M."/>
            <person name="Qu C."/>
            <person name="Quiroz J."/>
            <person name="Raj R."/>
            <person name="Weissenberger G."/>
            <person name="Xin Y."/>
            <person name="Zou X."/>
            <person name="Han Y."/>
            <person name="Worley K."/>
            <person name="Muzny D."/>
            <person name="Gibbs R."/>
        </authorList>
    </citation>
    <scope>NUCLEOTIDE SEQUENCE</scope>
    <source>
        <strain evidence="6">Sampled in the wild</strain>
    </source>
</reference>
<evidence type="ECO:0000256" key="3">
    <source>
        <dbReference type="ARBA" id="ARBA00022989"/>
    </source>
</evidence>
<feature type="transmembrane region" description="Helical" evidence="5">
    <location>
        <begin position="66"/>
        <end position="89"/>
    </location>
</feature>
<dbReference type="GO" id="GO:0005886">
    <property type="term" value="C:plasma membrane"/>
    <property type="evidence" value="ECO:0007669"/>
    <property type="project" value="TreeGrafter"/>
</dbReference>
<evidence type="ECO:0000256" key="5">
    <source>
        <dbReference type="SAM" id="Phobius"/>
    </source>
</evidence>
<reference evidence="6" key="1">
    <citation type="submission" date="2013-04" db="EMBL/GenBank/DDBJ databases">
        <authorList>
            <person name="Qu J."/>
            <person name="Murali S.C."/>
            <person name="Bandaranaike D."/>
            <person name="Bellair M."/>
            <person name="Blankenburg K."/>
            <person name="Chao H."/>
            <person name="Dinh H."/>
            <person name="Doddapaneni H."/>
            <person name="Downs B."/>
            <person name="Dugan-Rocha S."/>
            <person name="Elkadiri S."/>
            <person name="Gnanaolivu R.D."/>
            <person name="Hernandez B."/>
            <person name="Javaid M."/>
            <person name="Jayaseelan J.C."/>
            <person name="Lee S."/>
            <person name="Li M."/>
            <person name="Ming W."/>
            <person name="Munidasa M."/>
            <person name="Muniz J."/>
            <person name="Nguyen L."/>
            <person name="Ongeri F."/>
            <person name="Osuji N."/>
            <person name="Pu L.-L."/>
            <person name="Puazo M."/>
            <person name="Qu C."/>
            <person name="Quiroz J."/>
            <person name="Raj R."/>
            <person name="Weissenberger G."/>
            <person name="Xin Y."/>
            <person name="Zou X."/>
            <person name="Han Y."/>
            <person name="Richards S."/>
            <person name="Worley K."/>
            <person name="Muzny D."/>
            <person name="Gibbs R."/>
        </authorList>
    </citation>
    <scope>NUCLEOTIDE SEQUENCE</scope>
    <source>
        <strain evidence="6">Sampled in the wild</strain>
    </source>
</reference>
<accession>A0A8K0NVX2</accession>
<gene>
    <name evidence="6" type="ORF">J437_LFUL001991</name>
</gene>
<evidence type="ECO:0000313" key="6">
    <source>
        <dbReference type="EMBL" id="KAG8223911.1"/>
    </source>
</evidence>
<feature type="transmembrane region" description="Helical" evidence="5">
    <location>
        <begin position="101"/>
        <end position="120"/>
    </location>
</feature>
<dbReference type="PRINTS" id="PR00259">
    <property type="entry name" value="TMFOUR"/>
</dbReference>